<dbReference type="SUPFAM" id="SSF55874">
    <property type="entry name" value="ATPase domain of HSP90 chaperone/DNA topoisomerase II/histidine kinase"/>
    <property type="match status" value="1"/>
</dbReference>
<organism evidence="17 18">
    <name type="scientific">Marinobacter xestospongiae</name>
    <dbReference type="NCBI Taxonomy" id="994319"/>
    <lineage>
        <taxon>Bacteria</taxon>
        <taxon>Pseudomonadati</taxon>
        <taxon>Pseudomonadota</taxon>
        <taxon>Gammaproteobacteria</taxon>
        <taxon>Pseudomonadales</taxon>
        <taxon>Marinobacteraceae</taxon>
        <taxon>Marinobacter</taxon>
    </lineage>
</organism>
<dbReference type="InterPro" id="IPR051315">
    <property type="entry name" value="Bact_Chemotaxis_CheA"/>
</dbReference>
<dbReference type="SMART" id="SM00387">
    <property type="entry name" value="HATPase_c"/>
    <property type="match status" value="1"/>
</dbReference>
<dbReference type="InterPro" id="IPR036890">
    <property type="entry name" value="HATPase_C_sf"/>
</dbReference>
<dbReference type="PRINTS" id="PR00344">
    <property type="entry name" value="BCTRLSENSOR"/>
</dbReference>
<accession>A0ABU3VUH2</accession>
<dbReference type="SMART" id="SM00260">
    <property type="entry name" value="CheW"/>
    <property type="match status" value="1"/>
</dbReference>
<feature type="domain" description="HPt" evidence="16">
    <location>
        <begin position="1"/>
        <end position="105"/>
    </location>
</feature>
<dbReference type="CDD" id="cd16916">
    <property type="entry name" value="HATPase_CheA-like"/>
    <property type="match status" value="1"/>
</dbReference>
<comment type="caution">
    <text evidence="17">The sequence shown here is derived from an EMBL/GenBank/DDBJ whole genome shotgun (WGS) entry which is preliminary data.</text>
</comment>
<sequence>MSIDLNQFHTVFFEESQEHLDTLEQRLMDLDLGQPDPEDLNSIFRAAHSIKGGSGIFGFSALGQITHVMENLLDQLRQGQRHPDNALIDLLLSVVDCLRRILQRYREEAEPDWDEVASVTTDLEQVLACKGAGERDEVGALQADAESDAFGFFDDPSADEAGSDPADTVSANNDDVGWGLFEDDPPSGAGPPADSGAGPDVDTSAAFGFFDQPAAPAETKPGNGTTSPGAAATVAGQQAAPRKSNAAAASESATIRVGVDKVDSLINLVGELVITQSMLKVLGEDPENLDPMKMATVLAELERHTREIQESVMSIRMIPVSFVFNRFPRVVRDLAGKLDKKVELVLEGTQTELDKGLIEKLVDPLTHLVRNSIDHGIETPDRRRAAGKPEQGTIVISASQRGGSIVIAISDDGAGLNRERILAKARENGLAASDDLPDQEVWELIFQPGFSTAEQVTDVSGRGVGMDVVRRNIQQLGGRIEIASSEHQGSTFTIQLPLTLAIVDGMGVSVGGQTFIIPLVSIVESMQPPAANLNRLAGSNLLHVREEYWPLLPLGDVMDVTPRHRDPADAIVVLIETTKRRYGLVVDELVGQQQVVIKSLEQHYKRVPGTAGATIMGDGSVAMILDVESLADIVQDPIEEAV</sequence>
<evidence type="ECO:0000259" key="15">
    <source>
        <dbReference type="PROSITE" id="PS50851"/>
    </source>
</evidence>
<keyword evidence="5 12" id="KW-0597">Phosphoprotein</keyword>
<keyword evidence="7" id="KW-0547">Nucleotide-binding</keyword>
<dbReference type="SUPFAM" id="SSF47226">
    <property type="entry name" value="Histidine-containing phosphotransfer domain, HPT domain"/>
    <property type="match status" value="1"/>
</dbReference>
<dbReference type="SMART" id="SM00073">
    <property type="entry name" value="HPT"/>
    <property type="match status" value="1"/>
</dbReference>
<dbReference type="SUPFAM" id="SSF50341">
    <property type="entry name" value="CheW-like"/>
    <property type="match status" value="1"/>
</dbReference>
<proteinExistence type="predicted"/>
<evidence type="ECO:0000256" key="8">
    <source>
        <dbReference type="ARBA" id="ARBA00022777"/>
    </source>
</evidence>
<evidence type="ECO:0000259" key="14">
    <source>
        <dbReference type="PROSITE" id="PS50109"/>
    </source>
</evidence>
<feature type="region of interest" description="Disordered" evidence="13">
    <location>
        <begin position="150"/>
        <end position="253"/>
    </location>
</feature>
<comment type="catalytic activity">
    <reaction evidence="1">
        <text>ATP + protein L-histidine = ADP + protein N-phospho-L-histidine.</text>
        <dbReference type="EC" id="2.7.13.3"/>
    </reaction>
</comment>
<evidence type="ECO:0000256" key="2">
    <source>
        <dbReference type="ARBA" id="ARBA00012438"/>
    </source>
</evidence>
<dbReference type="EC" id="2.7.13.3" evidence="2"/>
<evidence type="ECO:0000256" key="7">
    <source>
        <dbReference type="ARBA" id="ARBA00022741"/>
    </source>
</evidence>
<protein>
    <recommendedName>
        <fullName evidence="3">Chemotaxis protein CheA</fullName>
        <ecNumber evidence="2">2.7.13.3</ecNumber>
    </recommendedName>
</protein>
<evidence type="ECO:0000256" key="10">
    <source>
        <dbReference type="ARBA" id="ARBA00023012"/>
    </source>
</evidence>
<dbReference type="PROSITE" id="PS50851">
    <property type="entry name" value="CHEW"/>
    <property type="match status" value="1"/>
</dbReference>
<dbReference type="Pfam" id="PF02895">
    <property type="entry name" value="H-kinase_dim"/>
    <property type="match status" value="1"/>
</dbReference>
<dbReference type="InterPro" id="IPR004358">
    <property type="entry name" value="Sig_transdc_His_kin-like_C"/>
</dbReference>
<keyword evidence="18" id="KW-1185">Reference proteome</keyword>
<dbReference type="Gene3D" id="1.20.120.160">
    <property type="entry name" value="HPT domain"/>
    <property type="match status" value="1"/>
</dbReference>
<dbReference type="PANTHER" id="PTHR43395:SF10">
    <property type="entry name" value="CHEMOTAXIS PROTEIN CHEA"/>
    <property type="match status" value="1"/>
</dbReference>
<feature type="domain" description="Histidine kinase" evidence="14">
    <location>
        <begin position="293"/>
        <end position="500"/>
    </location>
</feature>
<dbReference type="CDD" id="cd00731">
    <property type="entry name" value="CheA_reg"/>
    <property type="match status" value="1"/>
</dbReference>
<keyword evidence="9" id="KW-0067">ATP-binding</keyword>
<dbReference type="SUPFAM" id="SSF47384">
    <property type="entry name" value="Homodimeric domain of signal transducing histidine kinase"/>
    <property type="match status" value="1"/>
</dbReference>
<dbReference type="PROSITE" id="PS50109">
    <property type="entry name" value="HIS_KIN"/>
    <property type="match status" value="1"/>
</dbReference>
<reference evidence="17 18" key="1">
    <citation type="submission" date="2023-10" db="EMBL/GenBank/DDBJ databases">
        <title>Characteristics and mechanism of a salt-tolerant marine origin heterotrophic nitrifying- aerobic denitrifying bacteria Marinobacter xestospongiae HN1.</title>
        <authorList>
            <person name="Qi R."/>
        </authorList>
    </citation>
    <scope>NUCLEOTIDE SEQUENCE [LARGE SCALE GENOMIC DNA]</scope>
    <source>
        <strain evidence="17 18">HN1</strain>
    </source>
</reference>
<dbReference type="Gene3D" id="3.30.565.10">
    <property type="entry name" value="Histidine kinase-like ATPase, C-terminal domain"/>
    <property type="match status" value="1"/>
</dbReference>
<dbReference type="Proteomes" id="UP001269819">
    <property type="component" value="Unassembled WGS sequence"/>
</dbReference>
<evidence type="ECO:0000256" key="3">
    <source>
        <dbReference type="ARBA" id="ARBA00021495"/>
    </source>
</evidence>
<evidence type="ECO:0000313" key="18">
    <source>
        <dbReference type="Proteomes" id="UP001269819"/>
    </source>
</evidence>
<dbReference type="SMART" id="SM01231">
    <property type="entry name" value="H-kinase_dim"/>
    <property type="match status" value="1"/>
</dbReference>
<dbReference type="InterPro" id="IPR003594">
    <property type="entry name" value="HATPase_dom"/>
</dbReference>
<dbReference type="PROSITE" id="PS50894">
    <property type="entry name" value="HPT"/>
    <property type="match status" value="1"/>
</dbReference>
<dbReference type="Pfam" id="PF01584">
    <property type="entry name" value="CheW"/>
    <property type="match status" value="1"/>
</dbReference>
<name>A0ABU3VUH2_9GAMM</name>
<dbReference type="PANTHER" id="PTHR43395">
    <property type="entry name" value="SENSOR HISTIDINE KINASE CHEA"/>
    <property type="match status" value="1"/>
</dbReference>
<feature type="domain" description="CheW-like" evidence="15">
    <location>
        <begin position="502"/>
        <end position="636"/>
    </location>
</feature>
<feature type="modified residue" description="Phosphohistidine" evidence="12">
    <location>
        <position position="48"/>
    </location>
</feature>
<evidence type="ECO:0000256" key="11">
    <source>
        <dbReference type="ARBA" id="ARBA00035100"/>
    </source>
</evidence>
<feature type="compositionally biased region" description="Low complexity" evidence="13">
    <location>
        <begin position="186"/>
        <end position="200"/>
    </location>
</feature>
<dbReference type="CDD" id="cd00088">
    <property type="entry name" value="HPT"/>
    <property type="match status" value="1"/>
</dbReference>
<evidence type="ECO:0000256" key="6">
    <source>
        <dbReference type="ARBA" id="ARBA00022679"/>
    </source>
</evidence>
<evidence type="ECO:0000256" key="13">
    <source>
        <dbReference type="SAM" id="MobiDB-lite"/>
    </source>
</evidence>
<dbReference type="InterPro" id="IPR036641">
    <property type="entry name" value="HPT_dom_sf"/>
</dbReference>
<comment type="function">
    <text evidence="11">Involved in the transmission of sensory signals from the chemoreceptors to the flagellar motors. CheA is autophosphorylated; it can transfer its phosphate group to either CheB or CheY.</text>
</comment>
<evidence type="ECO:0000256" key="9">
    <source>
        <dbReference type="ARBA" id="ARBA00022840"/>
    </source>
</evidence>
<dbReference type="Pfam" id="PF02518">
    <property type="entry name" value="HATPase_c"/>
    <property type="match status" value="1"/>
</dbReference>
<evidence type="ECO:0000313" key="17">
    <source>
        <dbReference type="EMBL" id="MDV2077914.1"/>
    </source>
</evidence>
<keyword evidence="10" id="KW-0902">Two-component regulatory system</keyword>
<dbReference type="InterPro" id="IPR037006">
    <property type="entry name" value="CheA-like_homodim_sf"/>
</dbReference>
<evidence type="ECO:0000256" key="12">
    <source>
        <dbReference type="PROSITE-ProRule" id="PRU00110"/>
    </source>
</evidence>
<evidence type="ECO:0000256" key="5">
    <source>
        <dbReference type="ARBA" id="ARBA00022553"/>
    </source>
</evidence>
<gene>
    <name evidence="17" type="ORF">RYS15_04435</name>
</gene>
<dbReference type="InterPro" id="IPR002545">
    <property type="entry name" value="CheW-lke_dom"/>
</dbReference>
<evidence type="ECO:0000256" key="4">
    <source>
        <dbReference type="ARBA" id="ARBA00022500"/>
    </source>
</evidence>
<dbReference type="Gene3D" id="2.30.30.40">
    <property type="entry name" value="SH3 Domains"/>
    <property type="match status" value="1"/>
</dbReference>
<dbReference type="InterPro" id="IPR004105">
    <property type="entry name" value="CheA-like_dim"/>
</dbReference>
<evidence type="ECO:0000259" key="16">
    <source>
        <dbReference type="PROSITE" id="PS50894"/>
    </source>
</evidence>
<dbReference type="EMBL" id="JAWIIJ010000002">
    <property type="protein sequence ID" value="MDV2077914.1"/>
    <property type="molecule type" value="Genomic_DNA"/>
</dbReference>
<keyword evidence="8" id="KW-0418">Kinase</keyword>
<dbReference type="InterPro" id="IPR036061">
    <property type="entry name" value="CheW-like_dom_sf"/>
</dbReference>
<feature type="compositionally biased region" description="Low complexity" evidence="13">
    <location>
        <begin position="229"/>
        <end position="249"/>
    </location>
</feature>
<evidence type="ECO:0000256" key="1">
    <source>
        <dbReference type="ARBA" id="ARBA00000085"/>
    </source>
</evidence>
<dbReference type="Pfam" id="PF01627">
    <property type="entry name" value="Hpt"/>
    <property type="match status" value="1"/>
</dbReference>
<dbReference type="RefSeq" id="WP_316972778.1">
    <property type="nucleotide sequence ID" value="NZ_JAWIIJ010000002.1"/>
</dbReference>
<dbReference type="Gene3D" id="1.10.287.560">
    <property type="entry name" value="Histidine kinase CheA-like, homodimeric domain"/>
    <property type="match status" value="1"/>
</dbReference>
<dbReference type="InterPro" id="IPR005467">
    <property type="entry name" value="His_kinase_dom"/>
</dbReference>
<dbReference type="InterPro" id="IPR008207">
    <property type="entry name" value="Sig_transdc_His_kin_Hpt_dom"/>
</dbReference>
<dbReference type="InterPro" id="IPR036097">
    <property type="entry name" value="HisK_dim/P_sf"/>
</dbReference>
<keyword evidence="6" id="KW-0808">Transferase</keyword>
<keyword evidence="4" id="KW-0145">Chemotaxis</keyword>